<dbReference type="Pfam" id="PF14461">
    <property type="entry name" value="Prok-E2_B"/>
    <property type="match status" value="1"/>
</dbReference>
<dbReference type="GO" id="GO:0004792">
    <property type="term" value="F:thiosulfate-cyanide sulfurtransferase activity"/>
    <property type="evidence" value="ECO:0007669"/>
    <property type="project" value="TreeGrafter"/>
</dbReference>
<organism evidence="3 4">
    <name type="scientific">Alkalithermobacter paradoxus</name>
    <dbReference type="NCBI Taxonomy" id="29349"/>
    <lineage>
        <taxon>Bacteria</taxon>
        <taxon>Bacillati</taxon>
        <taxon>Bacillota</taxon>
        <taxon>Clostridia</taxon>
        <taxon>Peptostreptococcales</taxon>
        <taxon>Tepidibacteraceae</taxon>
        <taxon>Alkalithermobacter</taxon>
    </lineage>
</organism>
<dbReference type="OrthoDB" id="4088010at2"/>
<evidence type="ECO:0000313" key="4">
    <source>
        <dbReference type="Proteomes" id="UP000190140"/>
    </source>
</evidence>
<dbReference type="InterPro" id="IPR035985">
    <property type="entry name" value="Ubiquitin-activating_enz"/>
</dbReference>
<dbReference type="STRING" id="29349.CLOTH_19860"/>
<name>A0A1V4I588_9FIRM</name>
<accession>A0A1V4I588</accession>
<feature type="domain" description="THIF-type NAD/FAD binding fold" evidence="1">
    <location>
        <begin position="302"/>
        <end position="508"/>
    </location>
</feature>
<dbReference type="CDD" id="cd00195">
    <property type="entry name" value="UBCc_UEV"/>
    <property type="match status" value="1"/>
</dbReference>
<dbReference type="CDD" id="cd01483">
    <property type="entry name" value="E1_enzyme_family"/>
    <property type="match status" value="1"/>
</dbReference>
<dbReference type="Proteomes" id="UP000190140">
    <property type="component" value="Unassembled WGS sequence"/>
</dbReference>
<dbReference type="SUPFAM" id="SSF69572">
    <property type="entry name" value="Activating enzymes of the ubiquitin-like proteins"/>
    <property type="match status" value="1"/>
</dbReference>
<dbReference type="SUPFAM" id="SSF54495">
    <property type="entry name" value="UBC-like"/>
    <property type="match status" value="1"/>
</dbReference>
<evidence type="ECO:0000313" key="3">
    <source>
        <dbReference type="EMBL" id="OPJ54765.1"/>
    </source>
</evidence>
<dbReference type="GO" id="GO:0016779">
    <property type="term" value="F:nucleotidyltransferase activity"/>
    <property type="evidence" value="ECO:0007669"/>
    <property type="project" value="TreeGrafter"/>
</dbReference>
<protein>
    <submittedName>
        <fullName evidence="3">Thiamine biosynthesis protein ThiF</fullName>
    </submittedName>
</protein>
<evidence type="ECO:0000259" key="2">
    <source>
        <dbReference type="Pfam" id="PF14461"/>
    </source>
</evidence>
<dbReference type="Gene3D" id="3.40.50.720">
    <property type="entry name" value="NAD(P)-binding Rossmann-like Domain"/>
    <property type="match status" value="1"/>
</dbReference>
<dbReference type="RefSeq" id="WP_079413603.1">
    <property type="nucleotide sequence ID" value="NZ_MZGW01000012.1"/>
</dbReference>
<dbReference type="AlphaFoldDB" id="A0A1V4I588"/>
<dbReference type="GO" id="GO:0005737">
    <property type="term" value="C:cytoplasm"/>
    <property type="evidence" value="ECO:0007669"/>
    <property type="project" value="TreeGrafter"/>
</dbReference>
<sequence>MNQRLKELLEVKTYINDVIEDDKDNRFKVLFKLRNKYEIPLIITFDDYFPVTLPQIRIDTTRFHIPKKPHILKSGSICYLDKEGIVWNSDPSVALDLVFERVEDVLQENDEQIEYHREFNYYFATLKDLEQAISFYEQGDNIEEISLYTGKRDQPMAFFRGDKESKVTLENLTGKKSTGLIHSKALFIPLDKPYNGAVPQGEDFWSVDDIANLLKENLSSEKIEKLEAFSTNKKNYYYLLEIPLMTGNKVTIGLWYRKIKTRSIRSNPIIKPDSCEEFKIYPIYIYRNDNHSLVERGGGIMSNNRVLIIGCGSVGSDVLFSLARSGLKNFTIVDYDKLDMENSYRHFLGMNKAFEYKKKVVLLKEEIESRYPSTRIEAIDKDILELLKDKTIDFNDYTLILIAIGDPNIERYLHKLILETDTPAIFTWVEAYGLGGHALLVNNGDKGCYECLIDEELNNSAALAGKSDKPYTKNINGCSGTFTPYGGLDSMQTALIASRLALKVIKSEIKDNPLVSWKGSSEEFRKNGYETSPRYEKSLDDLQKENTDYIRSNCMCCLEGRIKDDN</sequence>
<dbReference type="InterPro" id="IPR032701">
    <property type="entry name" value="Prok-E2_B_dom"/>
</dbReference>
<feature type="domain" description="Prokaryotic E2 family B" evidence="2">
    <location>
        <begin position="24"/>
        <end position="128"/>
    </location>
</feature>
<evidence type="ECO:0000259" key="1">
    <source>
        <dbReference type="Pfam" id="PF00899"/>
    </source>
</evidence>
<gene>
    <name evidence="3" type="ORF">CLOTH_19860</name>
</gene>
<dbReference type="InterPro" id="IPR045886">
    <property type="entry name" value="ThiF/MoeB/HesA"/>
</dbReference>
<dbReference type="InterPro" id="IPR000594">
    <property type="entry name" value="ThiF_NAD_FAD-bd"/>
</dbReference>
<dbReference type="EMBL" id="MZGW01000012">
    <property type="protein sequence ID" value="OPJ54765.1"/>
    <property type="molecule type" value="Genomic_DNA"/>
</dbReference>
<dbReference type="GO" id="GO:0032446">
    <property type="term" value="P:protein modification by small protein conjugation"/>
    <property type="evidence" value="ECO:0007669"/>
    <property type="project" value="TreeGrafter"/>
</dbReference>
<dbReference type="GO" id="GO:0008641">
    <property type="term" value="F:ubiquitin-like modifier activating enzyme activity"/>
    <property type="evidence" value="ECO:0007669"/>
    <property type="project" value="InterPro"/>
</dbReference>
<proteinExistence type="predicted"/>
<reference evidence="3 4" key="1">
    <citation type="submission" date="2017-03" db="EMBL/GenBank/DDBJ databases">
        <title>Genome sequence of Clostridium thermoalcaliphilum DSM 7309.</title>
        <authorList>
            <person name="Poehlein A."/>
            <person name="Daniel R."/>
        </authorList>
    </citation>
    <scope>NUCLEOTIDE SEQUENCE [LARGE SCALE GENOMIC DNA]</scope>
    <source>
        <strain evidence="3 4">DSM 7309</strain>
    </source>
</reference>
<comment type="caution">
    <text evidence="3">The sequence shown here is derived from an EMBL/GenBank/DDBJ whole genome shotgun (WGS) entry which is preliminary data.</text>
</comment>
<dbReference type="PANTHER" id="PTHR10953:SF102">
    <property type="entry name" value="ADENYLYLTRANSFERASE AND SULFURTRANSFERASE MOCS3"/>
    <property type="match status" value="1"/>
</dbReference>
<dbReference type="PANTHER" id="PTHR10953">
    <property type="entry name" value="UBIQUITIN-ACTIVATING ENZYME E1"/>
    <property type="match status" value="1"/>
</dbReference>
<dbReference type="InterPro" id="IPR016135">
    <property type="entry name" value="UBQ-conjugating_enzyme/RWD"/>
</dbReference>
<dbReference type="Pfam" id="PF00899">
    <property type="entry name" value="ThiF"/>
    <property type="match status" value="1"/>
</dbReference>
<keyword evidence="4" id="KW-1185">Reference proteome</keyword>